<feature type="chain" id="PRO_5046818626" evidence="1">
    <location>
        <begin position="20"/>
        <end position="154"/>
    </location>
</feature>
<evidence type="ECO:0000256" key="1">
    <source>
        <dbReference type="SAM" id="SignalP"/>
    </source>
</evidence>
<dbReference type="NCBIfam" id="NF041384">
    <property type="entry name" value="YHS_seleno_dom"/>
    <property type="match status" value="1"/>
</dbReference>
<organism evidence="2 3">
    <name type="scientific">Chryseosolibacter indicus</name>
    <dbReference type="NCBI Taxonomy" id="2782351"/>
    <lineage>
        <taxon>Bacteria</taxon>
        <taxon>Pseudomonadati</taxon>
        <taxon>Bacteroidota</taxon>
        <taxon>Cytophagia</taxon>
        <taxon>Cytophagales</taxon>
        <taxon>Chryseotaleaceae</taxon>
        <taxon>Chryseosolibacter</taxon>
    </lineage>
</organism>
<dbReference type="Proteomes" id="UP000772618">
    <property type="component" value="Unassembled WGS sequence"/>
</dbReference>
<feature type="signal peptide" evidence="1">
    <location>
        <begin position="1"/>
        <end position="19"/>
    </location>
</feature>
<accession>A0ABS5VWC8</accession>
<proteinExistence type="predicted"/>
<keyword evidence="1" id="KW-0732">Signal</keyword>
<sequence>MKTLVILVASITLVAGNLAAQSVGVRQKQFNIEKGLAIQGYDPVAYFTSNDAVKGKSDIVEMYNGVSYRFASVQNRDKFKADPAKYEPQYGGWCAYAMGAKGEKVDVDPETFKIIDGKLYLFYNKFFNNTLDSWNKNENHLKTNADQNWAKFIR</sequence>
<keyword evidence="3" id="KW-1185">Reference proteome</keyword>
<reference evidence="2 3" key="1">
    <citation type="submission" date="2021-05" db="EMBL/GenBank/DDBJ databases">
        <title>A Polyphasic approach of four new species of the genus Ohtaekwangia: Ohtaekwangia histidinii sp. nov., Ohtaekwangia cretensis sp. nov., Ohtaekwangia indiensis sp. nov., Ohtaekwangia reichenbachii sp. nov. from diverse environment.</title>
        <authorList>
            <person name="Octaviana S."/>
        </authorList>
    </citation>
    <scope>NUCLEOTIDE SEQUENCE [LARGE SCALE GENOMIC DNA]</scope>
    <source>
        <strain evidence="2 3">PWU20</strain>
    </source>
</reference>
<evidence type="ECO:0000313" key="2">
    <source>
        <dbReference type="EMBL" id="MBT1705636.1"/>
    </source>
</evidence>
<dbReference type="RefSeq" id="WP_254155623.1">
    <property type="nucleotide sequence ID" value="NZ_JAHESD010000062.1"/>
</dbReference>
<name>A0ABS5VWC8_9BACT</name>
<dbReference type="EMBL" id="JAHESD010000062">
    <property type="protein sequence ID" value="MBT1705636.1"/>
    <property type="molecule type" value="Genomic_DNA"/>
</dbReference>
<protein>
    <submittedName>
        <fullName evidence="2">YHS domain protein</fullName>
    </submittedName>
</protein>
<gene>
    <name evidence="2" type="ORF">KK060_20265</name>
</gene>
<comment type="caution">
    <text evidence="2">The sequence shown here is derived from an EMBL/GenBank/DDBJ whole genome shotgun (WGS) entry which is preliminary data.</text>
</comment>
<evidence type="ECO:0000313" key="3">
    <source>
        <dbReference type="Proteomes" id="UP000772618"/>
    </source>
</evidence>